<dbReference type="SMART" id="SM00913">
    <property type="entry name" value="IBN_N"/>
    <property type="match status" value="1"/>
</dbReference>
<reference evidence="13" key="1">
    <citation type="submission" date="2016-04" db="EMBL/GenBank/DDBJ databases">
        <title>Comparative genomics of biotechnologically important yeasts.</title>
        <authorList>
            <consortium name="DOE Joint Genome Institute"/>
            <person name="Riley R."/>
            <person name="Haridas S."/>
            <person name="Wolfe K.H."/>
            <person name="Lopes M.R."/>
            <person name="Hittinger C.T."/>
            <person name="Goker M."/>
            <person name="Salamov A."/>
            <person name="Wisecaver J."/>
            <person name="Long T.M."/>
            <person name="Aerts A.L."/>
            <person name="Barry K."/>
            <person name="Choi C."/>
            <person name="Clum A."/>
            <person name="Coughlan A.Y."/>
            <person name="Deshpande S."/>
            <person name="Douglass A.P."/>
            <person name="Hanson S.J."/>
            <person name="Klenk H.-P."/>
            <person name="Labutti K."/>
            <person name="Lapidus A."/>
            <person name="Lindquist E."/>
            <person name="Lipzen A."/>
            <person name="Meier-Kolthoff J.P."/>
            <person name="Ohm R.A."/>
            <person name="Otillar R.P."/>
            <person name="Pangilinan J."/>
            <person name="Peng Y."/>
            <person name="Rokas A."/>
            <person name="Rosa C.A."/>
            <person name="Scheuner C."/>
            <person name="Sibirny A.A."/>
            <person name="Slot J.C."/>
            <person name="Stielow J.B."/>
            <person name="Sun H."/>
            <person name="Kurtzman C.P."/>
            <person name="Blackwell M."/>
            <person name="Grigoriev I.V."/>
            <person name="Jeffries T.W."/>
        </authorList>
    </citation>
    <scope>NUCLEOTIDE SEQUENCE [LARGE SCALE GENOMIC DNA]</scope>
    <source>
        <strain evidence="13">NRRL YB-2248</strain>
    </source>
</reference>
<feature type="compositionally biased region" description="Polar residues" evidence="10">
    <location>
        <begin position="353"/>
        <end position="363"/>
    </location>
</feature>
<comment type="similarity">
    <text evidence="8">Belongs to the importin beta family. Importin beta-2 subfamily.</text>
</comment>
<dbReference type="GO" id="GO:0031981">
    <property type="term" value="C:nuclear lumen"/>
    <property type="evidence" value="ECO:0007669"/>
    <property type="project" value="UniProtKB-ARBA"/>
</dbReference>
<evidence type="ECO:0000256" key="5">
    <source>
        <dbReference type="ARBA" id="ARBA00022737"/>
    </source>
</evidence>
<keyword evidence="4" id="KW-0963">Cytoplasm</keyword>
<dbReference type="OrthoDB" id="951172at2759"/>
<keyword evidence="3" id="KW-0813">Transport</keyword>
<dbReference type="GO" id="GO:0006606">
    <property type="term" value="P:protein import into nucleus"/>
    <property type="evidence" value="ECO:0007669"/>
    <property type="project" value="InterPro"/>
</dbReference>
<dbReference type="GO" id="GO:0031267">
    <property type="term" value="F:small GTPase binding"/>
    <property type="evidence" value="ECO:0007669"/>
    <property type="project" value="InterPro"/>
</dbReference>
<dbReference type="STRING" id="983967.A0A1E4T2A5"/>
<dbReference type="Pfam" id="PF03810">
    <property type="entry name" value="IBN_N"/>
    <property type="match status" value="1"/>
</dbReference>
<dbReference type="AlphaFoldDB" id="A0A1E4T2A5"/>
<dbReference type="Gene3D" id="1.25.10.10">
    <property type="entry name" value="Leucine-rich Repeat Variant"/>
    <property type="match status" value="2"/>
</dbReference>
<dbReference type="GO" id="GO:0005737">
    <property type="term" value="C:cytoplasm"/>
    <property type="evidence" value="ECO:0007669"/>
    <property type="project" value="UniProtKB-SubCell"/>
</dbReference>
<accession>A0A1E4T2A5</accession>
<evidence type="ECO:0000256" key="6">
    <source>
        <dbReference type="ARBA" id="ARBA00022927"/>
    </source>
</evidence>
<keyword evidence="13" id="KW-1185">Reference proteome</keyword>
<keyword evidence="6" id="KW-0653">Protein transport</keyword>
<evidence type="ECO:0000256" key="10">
    <source>
        <dbReference type="SAM" id="MobiDB-lite"/>
    </source>
</evidence>
<proteinExistence type="inferred from homology"/>
<evidence type="ECO:0000256" key="9">
    <source>
        <dbReference type="PROSITE-ProRule" id="PRU00103"/>
    </source>
</evidence>
<dbReference type="PROSITE" id="PS50166">
    <property type="entry name" value="IMPORTIN_B_NT"/>
    <property type="match status" value="1"/>
</dbReference>
<keyword evidence="5" id="KW-0677">Repeat</keyword>
<organism evidence="12 13">
    <name type="scientific">[Candida] arabinofermentans NRRL YB-2248</name>
    <dbReference type="NCBI Taxonomy" id="983967"/>
    <lineage>
        <taxon>Eukaryota</taxon>
        <taxon>Fungi</taxon>
        <taxon>Dikarya</taxon>
        <taxon>Ascomycota</taxon>
        <taxon>Saccharomycotina</taxon>
        <taxon>Pichiomycetes</taxon>
        <taxon>Pichiales</taxon>
        <taxon>Pichiaceae</taxon>
        <taxon>Ogataea</taxon>
        <taxon>Ogataea/Candida clade</taxon>
    </lineage>
</organism>
<evidence type="ECO:0000256" key="4">
    <source>
        <dbReference type="ARBA" id="ARBA00022490"/>
    </source>
</evidence>
<evidence type="ECO:0000313" key="13">
    <source>
        <dbReference type="Proteomes" id="UP000094801"/>
    </source>
</evidence>
<dbReference type="PANTHER" id="PTHR10527">
    <property type="entry name" value="IMPORTIN BETA"/>
    <property type="match status" value="1"/>
</dbReference>
<dbReference type="Proteomes" id="UP000094801">
    <property type="component" value="Unassembled WGS sequence"/>
</dbReference>
<dbReference type="InterPro" id="IPR001494">
    <property type="entry name" value="Importin-beta_N"/>
</dbReference>
<evidence type="ECO:0000259" key="11">
    <source>
        <dbReference type="PROSITE" id="PS50166"/>
    </source>
</evidence>
<dbReference type="SUPFAM" id="SSF48371">
    <property type="entry name" value="ARM repeat"/>
    <property type="match status" value="1"/>
</dbReference>
<dbReference type="Pfam" id="PF13513">
    <property type="entry name" value="HEAT_EZ"/>
    <property type="match status" value="1"/>
</dbReference>
<dbReference type="PROSITE" id="PS50077">
    <property type="entry name" value="HEAT_REPEAT"/>
    <property type="match status" value="1"/>
</dbReference>
<feature type="domain" description="Importin N-terminal" evidence="11">
    <location>
        <begin position="32"/>
        <end position="115"/>
    </location>
</feature>
<comment type="subcellular location">
    <subcellularLocation>
        <location evidence="2">Cytoplasm</location>
    </subcellularLocation>
    <subcellularLocation>
        <location evidence="1">Nucleus</location>
    </subcellularLocation>
</comment>
<feature type="compositionally biased region" description="Acidic residues" evidence="10">
    <location>
        <begin position="368"/>
        <end position="384"/>
    </location>
</feature>
<evidence type="ECO:0000256" key="8">
    <source>
        <dbReference type="ARBA" id="ARBA00038423"/>
    </source>
</evidence>
<protein>
    <recommendedName>
        <fullName evidence="11">Importin N-terminal domain-containing protein</fullName>
    </recommendedName>
</protein>
<evidence type="ECO:0000256" key="7">
    <source>
        <dbReference type="ARBA" id="ARBA00023242"/>
    </source>
</evidence>
<evidence type="ECO:0000256" key="2">
    <source>
        <dbReference type="ARBA" id="ARBA00004496"/>
    </source>
</evidence>
<dbReference type="InterPro" id="IPR040122">
    <property type="entry name" value="Importin_beta"/>
</dbReference>
<dbReference type="InterPro" id="IPR016024">
    <property type="entry name" value="ARM-type_fold"/>
</dbReference>
<name>A0A1E4T2A5_9ASCO</name>
<dbReference type="FunFam" id="1.25.10.10:FF:000028">
    <property type="entry name" value="Transportin-1 isoform 1"/>
    <property type="match status" value="1"/>
</dbReference>
<feature type="repeat" description="HEAT" evidence="9">
    <location>
        <begin position="455"/>
        <end position="491"/>
    </location>
</feature>
<gene>
    <name evidence="12" type="ORF">CANARDRAFT_27913</name>
</gene>
<evidence type="ECO:0000256" key="1">
    <source>
        <dbReference type="ARBA" id="ARBA00004123"/>
    </source>
</evidence>
<evidence type="ECO:0000313" key="12">
    <source>
        <dbReference type="EMBL" id="ODV85828.1"/>
    </source>
</evidence>
<dbReference type="InterPro" id="IPR011989">
    <property type="entry name" value="ARM-like"/>
</dbReference>
<evidence type="ECO:0000256" key="3">
    <source>
        <dbReference type="ARBA" id="ARBA00022448"/>
    </source>
</evidence>
<dbReference type="InterPro" id="IPR021133">
    <property type="entry name" value="HEAT_type_2"/>
</dbReference>
<sequence length="929" mass="103571">MSDWSPDPEALKQLWLILAGTLAPEASVRLEATKGIENAKLQPQFNNYLLHILVNCQTVEPAIRASAGLLMKNDLVKNFKFQQNDLKQHILTELPKGLLDSENMVRNITGNVITSLFMTTGVKEWPNILPNLMELASGAAGTIQSQEGAMSCLAKICEDSSISLDRDYNGERPVNFMIPRFLELCQSPEAKIRMYSLTCLNQFLLLKTQSILLHLDDYMARLYYLTADPDTSVRTKVCTAYANILDARPDKLLANLEFVVYYCITSMKDENDELALEACEFLLGLSTSDISVELIRPMLSNIVSILLEKMVYSEMEVFMIENEDDQDNENVADKEEDIKPQMAKGKEAHKQSSKNAGNSNNENGKVDSDDDYSDDDDDDDDDSDLSFDWNLRKCSAATIDVLATNYPGDVLEVSLPIIKERIAAAEWPVREASILALGAIAEGCLEQASTQLPSLIPFLVDRLKDSETRVRQIACWTLGRYSSWVCTEVLNGGSCANYFVPTFEAIMACALDTKKVVQESACSSLADFIDSSDASLIEQFIEPLLQHFQMYFAKYQRKNLIILYDTVQTFAEKVGDKLKFKTDYIEMLLPPLIKKWELLSDDDKDLWPLLECMSSVAAALGESFAPYAIPVYQRALRILTTCIEQVNLSNDDPNFDAPEKDFIVTSIDLIDGLVQGLTAHSGALIQQFDTAEVSLMKLLIICFDDPTNDIRQSAYALLGDLCIFLLDVIVLPNLHEVMVCIGNEITNRTFASSAACNNAVWALGEISLRVPRDTFKPYLSNFMNVLIPLLISSDVEQTVLENASITIGRFGSLNACDMGIYSPQVLTPWCGFMMYIEENEEKETSFEGMCNIITANPTALNVGDESGRKGLKQLIDCIAIYENPGERLATMFHLLLNGFKSGLGEAGWNSILRELDGYSIESLNVRYGV</sequence>
<feature type="region of interest" description="Disordered" evidence="10">
    <location>
        <begin position="342"/>
        <end position="384"/>
    </location>
</feature>
<keyword evidence="7" id="KW-0539">Nucleus</keyword>
<dbReference type="EMBL" id="KV453851">
    <property type="protein sequence ID" value="ODV85828.1"/>
    <property type="molecule type" value="Genomic_DNA"/>
</dbReference>